<keyword evidence="2" id="KW-1185">Reference proteome</keyword>
<reference evidence="1 2" key="1">
    <citation type="submission" date="2015-08" db="EMBL/GenBank/DDBJ databases">
        <authorList>
            <person name="Babu N.S."/>
            <person name="Beckwith C.J."/>
            <person name="Beseler K.G."/>
            <person name="Brison A."/>
            <person name="Carone J.V."/>
            <person name="Caskin T.P."/>
            <person name="Diamond M."/>
            <person name="Durham M.E."/>
            <person name="Foxe J.M."/>
            <person name="Go M."/>
            <person name="Henderson B.A."/>
            <person name="Jones I.B."/>
            <person name="McGettigan J.A."/>
            <person name="Micheletti S.J."/>
            <person name="Nasrallah M.E."/>
            <person name="Ortiz D."/>
            <person name="Piller C.R."/>
            <person name="Privatt S.R."/>
            <person name="Schneider S.L."/>
            <person name="Sharp S."/>
            <person name="Smith T.C."/>
            <person name="Stanton J.D."/>
            <person name="Ullery H.E."/>
            <person name="Wilson R.J."/>
            <person name="Serrano M.G."/>
            <person name="Buck G."/>
            <person name="Lee V."/>
            <person name="Wang Y."/>
            <person name="Carvalho R."/>
            <person name="Voegtly L."/>
            <person name="Shi R."/>
            <person name="Duckworth R."/>
            <person name="Johnson A."/>
            <person name="Loviza R."/>
            <person name="Walstead R."/>
            <person name="Shah Z."/>
            <person name="Kiflezghi M."/>
            <person name="Wade K."/>
            <person name="Ball S.L."/>
            <person name="Bradley K.W."/>
            <person name="Asai D.J."/>
            <person name="Bowman C.A."/>
            <person name="Russell D.A."/>
            <person name="Pope W.H."/>
            <person name="Jacobs-Sera D."/>
            <person name="Hendrix R.W."/>
            <person name="Hatfull G.F."/>
        </authorList>
    </citation>
    <scope>NUCLEOTIDE SEQUENCE [LARGE SCALE GENOMIC DNA]</scope>
    <source>
        <strain evidence="1 2">DSM 27710</strain>
    </source>
</reference>
<evidence type="ECO:0000313" key="2">
    <source>
        <dbReference type="Proteomes" id="UP000055590"/>
    </source>
</evidence>
<organism evidence="1 2">
    <name type="scientific">Vulgatibacter incomptus</name>
    <dbReference type="NCBI Taxonomy" id="1391653"/>
    <lineage>
        <taxon>Bacteria</taxon>
        <taxon>Pseudomonadati</taxon>
        <taxon>Myxococcota</taxon>
        <taxon>Myxococcia</taxon>
        <taxon>Myxococcales</taxon>
        <taxon>Cystobacterineae</taxon>
        <taxon>Vulgatibacteraceae</taxon>
        <taxon>Vulgatibacter</taxon>
    </lineage>
</organism>
<dbReference type="Proteomes" id="UP000055590">
    <property type="component" value="Chromosome"/>
</dbReference>
<dbReference type="STRING" id="1391653.AKJ08_0446"/>
<dbReference type="KEGG" id="vin:AKJ08_0446"/>
<sequence>MTGLTYLVASVDEVNRGNGVYSYDIDQDSFAYLETYDDHSDPLHPASKARIHHCKVALR</sequence>
<protein>
    <submittedName>
        <fullName evidence="1">Uncharacterized protein</fullName>
    </submittedName>
</protein>
<evidence type="ECO:0000313" key="1">
    <source>
        <dbReference type="EMBL" id="AKU90059.1"/>
    </source>
</evidence>
<dbReference type="AlphaFoldDB" id="A0A0K1PAB6"/>
<name>A0A0K1PAB6_9BACT</name>
<accession>A0A0K1PAB6</accession>
<proteinExistence type="predicted"/>
<gene>
    <name evidence="1" type="ORF">AKJ08_0446</name>
</gene>
<dbReference type="EMBL" id="CP012332">
    <property type="protein sequence ID" value="AKU90059.1"/>
    <property type="molecule type" value="Genomic_DNA"/>
</dbReference>